<evidence type="ECO:0000313" key="3">
    <source>
        <dbReference type="EMBL" id="BBL79512.1"/>
    </source>
</evidence>
<dbReference type="Pfam" id="PF03070">
    <property type="entry name" value="TENA_THI-4"/>
    <property type="match status" value="1"/>
</dbReference>
<comment type="pathway">
    <text evidence="1">Cofactor biosynthesis; thiamine diphosphate biosynthesis.</text>
</comment>
<dbReference type="RefSeq" id="WP_143527510.1">
    <property type="nucleotide sequence ID" value="NZ_AP019791.1"/>
</dbReference>
<dbReference type="GO" id="GO:0005829">
    <property type="term" value="C:cytosol"/>
    <property type="evidence" value="ECO:0007669"/>
    <property type="project" value="TreeGrafter"/>
</dbReference>
<dbReference type="PANTHER" id="PTHR43198">
    <property type="entry name" value="BIFUNCTIONAL TH2 PROTEIN"/>
    <property type="match status" value="1"/>
</dbReference>
<sequence length="213" mass="24206">MSLARRLWEENRDLAQAALEHRFVRGIGAGTLPEENFRRYVAQDAFFLEAFARAYALALARSPEREGMYAFFELLSGVLEELELHKGYAQKWNMELEEVSPNHATLAYTDFLLATAGLREVGEICAAMTPCMRLYAHLGQSLAREGSGEENPYAEWVRTYADPEFEKLASRLEELLDRYGEDTPATRSAYRRAMRLEVDFFESASNGTSGGRR</sequence>
<reference evidence="3" key="1">
    <citation type="journal article" date="2019" name="Microbiol. Resour. Announc.">
        <title>Complete Genome Sequence of Rubrobacter xylanophilus Strain AA3-22, Isolated from Arima Onsen in Japan.</title>
        <authorList>
            <person name="Tomariguchi N."/>
            <person name="Miyazaki K."/>
        </authorList>
    </citation>
    <scope>NUCLEOTIDE SEQUENCE [LARGE SCALE GENOMIC DNA]</scope>
    <source>
        <strain evidence="3">AA3-22</strain>
    </source>
</reference>
<dbReference type="Proteomes" id="UP000318065">
    <property type="component" value="Chromosome"/>
</dbReference>
<proteinExistence type="predicted"/>
<dbReference type="Gene3D" id="1.20.910.10">
    <property type="entry name" value="Heme oxygenase-like"/>
    <property type="match status" value="1"/>
</dbReference>
<feature type="domain" description="Thiaminase-2/PQQC" evidence="2">
    <location>
        <begin position="10"/>
        <end position="205"/>
    </location>
</feature>
<protein>
    <recommendedName>
        <fullName evidence="2">Thiaminase-2/PQQC domain-containing protein</fullName>
    </recommendedName>
</protein>
<accession>A0A510HHP7</accession>
<dbReference type="OrthoDB" id="34166at2"/>
<dbReference type="CDD" id="cd19368">
    <property type="entry name" value="TenA_C_AtTH2-like"/>
    <property type="match status" value="1"/>
</dbReference>
<name>A0A510HHP7_9ACTN</name>
<dbReference type="PANTHER" id="PTHR43198:SF2">
    <property type="entry name" value="SI:CH1073-67J19.1-RELATED"/>
    <property type="match status" value="1"/>
</dbReference>
<evidence type="ECO:0000313" key="4">
    <source>
        <dbReference type="Proteomes" id="UP000318065"/>
    </source>
</evidence>
<evidence type="ECO:0000259" key="2">
    <source>
        <dbReference type="Pfam" id="PF03070"/>
    </source>
</evidence>
<keyword evidence="4" id="KW-1185">Reference proteome</keyword>
<dbReference type="EMBL" id="AP019791">
    <property type="protein sequence ID" value="BBL79512.1"/>
    <property type="molecule type" value="Genomic_DNA"/>
</dbReference>
<gene>
    <name evidence="3" type="ORF">RxyAA322_13660</name>
</gene>
<dbReference type="InterPro" id="IPR004305">
    <property type="entry name" value="Thiaminase-2/PQQC"/>
</dbReference>
<evidence type="ECO:0000256" key="1">
    <source>
        <dbReference type="ARBA" id="ARBA00004948"/>
    </source>
</evidence>
<dbReference type="SUPFAM" id="SSF48613">
    <property type="entry name" value="Heme oxygenase-like"/>
    <property type="match status" value="1"/>
</dbReference>
<dbReference type="AlphaFoldDB" id="A0A510HHP7"/>
<organism evidence="3 4">
    <name type="scientific">Rubrobacter xylanophilus</name>
    <dbReference type="NCBI Taxonomy" id="49319"/>
    <lineage>
        <taxon>Bacteria</taxon>
        <taxon>Bacillati</taxon>
        <taxon>Actinomycetota</taxon>
        <taxon>Rubrobacteria</taxon>
        <taxon>Rubrobacterales</taxon>
        <taxon>Rubrobacteraceae</taxon>
        <taxon>Rubrobacter</taxon>
    </lineage>
</organism>
<dbReference type="InterPro" id="IPR050967">
    <property type="entry name" value="Thiamine_Salvage_TenA"/>
</dbReference>
<dbReference type="InterPro" id="IPR016084">
    <property type="entry name" value="Haem_Oase-like_multi-hlx"/>
</dbReference>